<name>A0A9Q4B2P1_SALAG</name>
<proteinExistence type="predicted"/>
<gene>
    <name evidence="1" type="ORF">HXA33_11850</name>
</gene>
<accession>A0A9Q4B2P1</accession>
<protein>
    <submittedName>
        <fullName evidence="1">Uncharacterized protein</fullName>
    </submittedName>
</protein>
<evidence type="ECO:0000313" key="1">
    <source>
        <dbReference type="EMBL" id="MCR6097237.1"/>
    </source>
</evidence>
<organism evidence="1 2">
    <name type="scientific">Salipaludibacillus agaradhaerens</name>
    <name type="common">Bacillus agaradhaerens</name>
    <dbReference type="NCBI Taxonomy" id="76935"/>
    <lineage>
        <taxon>Bacteria</taxon>
        <taxon>Bacillati</taxon>
        <taxon>Bacillota</taxon>
        <taxon>Bacilli</taxon>
        <taxon>Bacillales</taxon>
        <taxon>Bacillaceae</taxon>
    </lineage>
</organism>
<sequence>MEKEVHKVRSRARRFKKLFEKISINALPWEIDGIHYFMVNYLKFNKLQGTAILSPKKRDEHPASAWEAHSPLFQFYRLMNEIHVVGNRRATIDPTYFEHPLSLSSEVENSALQEGHAFLTTLFHKQTQLKHVYAHFFGELAKLRQDSKPLSQVHLDLAITTIAELELYNYEIMKETAKHIHVLKAWISAMKQEKLWEEMSQNQRVFFQQMVQNEQKMKEQLKSLSITHQANRDKLLKSTKKKYTNFLKEERIKDYASLRSPR</sequence>
<reference evidence="1" key="1">
    <citation type="submission" date="2020-06" db="EMBL/GenBank/DDBJ databases">
        <title>Insight into the genomes of haloalkaliphilic bacilli from Kenyan soda lakes.</title>
        <authorList>
            <person name="Mwirichia R."/>
            <person name="Villamizar G.C."/>
            <person name="Poehlein A."/>
            <person name="Mugweru J."/>
            <person name="Kipnyargis A."/>
            <person name="Kiplimo D."/>
            <person name="Orwa P."/>
            <person name="Daniel R."/>
        </authorList>
    </citation>
    <scope>NUCLEOTIDE SEQUENCE</scope>
    <source>
        <strain evidence="1">B1096_S55</strain>
    </source>
</reference>
<dbReference type="AlphaFoldDB" id="A0A9Q4B2P1"/>
<dbReference type="Proteomes" id="UP001057753">
    <property type="component" value="Unassembled WGS sequence"/>
</dbReference>
<comment type="caution">
    <text evidence="1">The sequence shown here is derived from an EMBL/GenBank/DDBJ whole genome shotgun (WGS) entry which is preliminary data.</text>
</comment>
<dbReference type="RefSeq" id="WP_257821643.1">
    <property type="nucleotide sequence ID" value="NZ_JABXYM010000001.1"/>
</dbReference>
<evidence type="ECO:0000313" key="2">
    <source>
        <dbReference type="Proteomes" id="UP001057753"/>
    </source>
</evidence>
<dbReference type="EMBL" id="JABXYM010000001">
    <property type="protein sequence ID" value="MCR6097237.1"/>
    <property type="molecule type" value="Genomic_DNA"/>
</dbReference>
<keyword evidence="2" id="KW-1185">Reference proteome</keyword>